<keyword evidence="3" id="KW-1185">Reference proteome</keyword>
<comment type="caution">
    <text evidence="2">The sequence shown here is derived from an EMBL/GenBank/DDBJ whole genome shotgun (WGS) entry which is preliminary data.</text>
</comment>
<proteinExistence type="predicted"/>
<dbReference type="Proteomes" id="UP001180724">
    <property type="component" value="Unassembled WGS sequence"/>
</dbReference>
<evidence type="ECO:0000259" key="1">
    <source>
        <dbReference type="Pfam" id="PF19631"/>
    </source>
</evidence>
<evidence type="ECO:0000313" key="2">
    <source>
        <dbReference type="EMBL" id="MDT0616150.1"/>
    </source>
</evidence>
<protein>
    <submittedName>
        <fullName evidence="2">Trypco2 family protein</fullName>
    </submittedName>
</protein>
<feature type="domain" description="Trypsin-co-occurring" evidence="1">
    <location>
        <begin position="8"/>
        <end position="84"/>
    </location>
</feature>
<name>A0ABU3B123_9ACTN</name>
<gene>
    <name evidence="2" type="ORF">RM812_39310</name>
</gene>
<dbReference type="RefSeq" id="WP_311585319.1">
    <property type="nucleotide sequence ID" value="NZ_JAVRFH010000101.1"/>
</dbReference>
<sequence>MDDRVAAGLAETIRALRAELTAAMESGSNESLRFELGEVSLDVTLAITKEASGDAGVRFGVVSFGAKGKLGDDVTHHLSLSLSPVVVDHDGEARPARINARADDEPR</sequence>
<accession>A0ABU3B123</accession>
<organism evidence="2 3">
    <name type="scientific">Streptomyces lancefieldiae</name>
    <dbReference type="NCBI Taxonomy" id="3075520"/>
    <lineage>
        <taxon>Bacteria</taxon>
        <taxon>Bacillati</taxon>
        <taxon>Actinomycetota</taxon>
        <taxon>Actinomycetes</taxon>
        <taxon>Kitasatosporales</taxon>
        <taxon>Streptomycetaceae</taxon>
        <taxon>Streptomyces</taxon>
    </lineage>
</organism>
<reference evidence="2" key="1">
    <citation type="submission" date="2024-05" db="EMBL/GenBank/DDBJ databases">
        <title>30 novel species of actinomycetes from the DSMZ collection.</title>
        <authorList>
            <person name="Nouioui I."/>
        </authorList>
    </citation>
    <scope>NUCLEOTIDE SEQUENCE</scope>
    <source>
        <strain evidence="2">DSM 40712</strain>
    </source>
</reference>
<evidence type="ECO:0000313" key="3">
    <source>
        <dbReference type="Proteomes" id="UP001180724"/>
    </source>
</evidence>
<dbReference type="Pfam" id="PF19631">
    <property type="entry name" value="Trypco2"/>
    <property type="match status" value="1"/>
</dbReference>
<dbReference type="EMBL" id="JAVRFH010000101">
    <property type="protein sequence ID" value="MDT0616150.1"/>
    <property type="molecule type" value="Genomic_DNA"/>
</dbReference>
<dbReference type="InterPro" id="IPR045608">
    <property type="entry name" value="Trypco2"/>
</dbReference>